<reference evidence="5 6" key="1">
    <citation type="submission" date="2020-08" db="EMBL/GenBank/DDBJ databases">
        <title>Exploring microbial biodiversity for novel pathways involved in the catabolism of aromatic compounds derived from lignin.</title>
        <authorList>
            <person name="Elkins J."/>
        </authorList>
    </citation>
    <scope>NUCLEOTIDE SEQUENCE [LARGE SCALE GENOMIC DNA]</scope>
    <source>
        <strain evidence="5 6">B1D3A</strain>
    </source>
</reference>
<dbReference type="SMART" id="SM00267">
    <property type="entry name" value="GGDEF"/>
    <property type="match status" value="1"/>
</dbReference>
<dbReference type="InterPro" id="IPR050469">
    <property type="entry name" value="Diguanylate_Cyclase"/>
</dbReference>
<gene>
    <name evidence="5" type="ORF">HNP60_000509</name>
</gene>
<dbReference type="InterPro" id="IPR029787">
    <property type="entry name" value="Nucleotide_cyclase"/>
</dbReference>
<dbReference type="EC" id="2.7.7.65" evidence="1"/>
<protein>
    <recommendedName>
        <fullName evidence="1">diguanylate cyclase</fullName>
        <ecNumber evidence="1">2.7.7.65</ecNumber>
    </recommendedName>
</protein>
<dbReference type="CDD" id="cd01949">
    <property type="entry name" value="GGDEF"/>
    <property type="match status" value="1"/>
</dbReference>
<evidence type="ECO:0000256" key="2">
    <source>
        <dbReference type="ARBA" id="ARBA00034247"/>
    </source>
</evidence>
<proteinExistence type="predicted"/>
<name>A0ABR6NB82_9SPHN</name>
<dbReference type="RefSeq" id="WP_184149807.1">
    <property type="nucleotide sequence ID" value="NZ_JACHKA010000001.1"/>
</dbReference>
<dbReference type="PANTHER" id="PTHR45138:SF9">
    <property type="entry name" value="DIGUANYLATE CYCLASE DGCM-RELATED"/>
    <property type="match status" value="1"/>
</dbReference>
<dbReference type="PROSITE" id="PS50887">
    <property type="entry name" value="GGDEF"/>
    <property type="match status" value="1"/>
</dbReference>
<dbReference type="EMBL" id="JACHKA010000001">
    <property type="protein sequence ID" value="MBB5984535.1"/>
    <property type="molecule type" value="Genomic_DNA"/>
</dbReference>
<comment type="catalytic activity">
    <reaction evidence="2">
        <text>2 GTP = 3',3'-c-di-GMP + 2 diphosphate</text>
        <dbReference type="Rhea" id="RHEA:24898"/>
        <dbReference type="ChEBI" id="CHEBI:33019"/>
        <dbReference type="ChEBI" id="CHEBI:37565"/>
        <dbReference type="ChEBI" id="CHEBI:58805"/>
        <dbReference type="EC" id="2.7.7.65"/>
    </reaction>
</comment>
<dbReference type="PANTHER" id="PTHR45138">
    <property type="entry name" value="REGULATORY COMPONENTS OF SENSORY TRANSDUCTION SYSTEM"/>
    <property type="match status" value="1"/>
</dbReference>
<dbReference type="Pfam" id="PF00990">
    <property type="entry name" value="GGDEF"/>
    <property type="match status" value="1"/>
</dbReference>
<sequence>MARATTRDVSRDQSSGDVSALEQEVDALRKEVRLLQLANEELERLVVRDTLTPLYNRRHFIACLAERLNRLERYGAQSALVFVDVNGMKLINDTFGHSAGDYALLHVARMLGACVRNTDIAARVGGDEFALLLDGVSEGGAADKARQLARMIAETECRFGNHLLPLSASFGCTDLRPGDSDFAAIARADMAMYSAKRQASGGSWSAAARPQE</sequence>
<organism evidence="5 6">
    <name type="scientific">Sphingobium lignivorans</name>
    <dbReference type="NCBI Taxonomy" id="2735886"/>
    <lineage>
        <taxon>Bacteria</taxon>
        <taxon>Pseudomonadati</taxon>
        <taxon>Pseudomonadota</taxon>
        <taxon>Alphaproteobacteria</taxon>
        <taxon>Sphingomonadales</taxon>
        <taxon>Sphingomonadaceae</taxon>
        <taxon>Sphingobium</taxon>
    </lineage>
</organism>
<dbReference type="SUPFAM" id="SSF55073">
    <property type="entry name" value="Nucleotide cyclase"/>
    <property type="match status" value="1"/>
</dbReference>
<keyword evidence="6" id="KW-1185">Reference proteome</keyword>
<dbReference type="InterPro" id="IPR043128">
    <property type="entry name" value="Rev_trsase/Diguanyl_cyclase"/>
</dbReference>
<dbReference type="Proteomes" id="UP001138540">
    <property type="component" value="Unassembled WGS sequence"/>
</dbReference>
<dbReference type="InterPro" id="IPR000160">
    <property type="entry name" value="GGDEF_dom"/>
</dbReference>
<comment type="caution">
    <text evidence="5">The sequence shown here is derived from an EMBL/GenBank/DDBJ whole genome shotgun (WGS) entry which is preliminary data.</text>
</comment>
<keyword evidence="3" id="KW-0175">Coiled coil</keyword>
<evidence type="ECO:0000259" key="4">
    <source>
        <dbReference type="PROSITE" id="PS50887"/>
    </source>
</evidence>
<evidence type="ECO:0000256" key="3">
    <source>
        <dbReference type="SAM" id="Coils"/>
    </source>
</evidence>
<feature type="domain" description="GGDEF" evidence="4">
    <location>
        <begin position="76"/>
        <end position="210"/>
    </location>
</feature>
<evidence type="ECO:0000256" key="1">
    <source>
        <dbReference type="ARBA" id="ARBA00012528"/>
    </source>
</evidence>
<evidence type="ECO:0000313" key="6">
    <source>
        <dbReference type="Proteomes" id="UP001138540"/>
    </source>
</evidence>
<feature type="coiled-coil region" evidence="3">
    <location>
        <begin position="11"/>
        <end position="45"/>
    </location>
</feature>
<evidence type="ECO:0000313" key="5">
    <source>
        <dbReference type="EMBL" id="MBB5984535.1"/>
    </source>
</evidence>
<dbReference type="Gene3D" id="3.30.70.270">
    <property type="match status" value="1"/>
</dbReference>
<accession>A0ABR6NB82</accession>
<dbReference type="NCBIfam" id="TIGR00254">
    <property type="entry name" value="GGDEF"/>
    <property type="match status" value="1"/>
</dbReference>